<dbReference type="PROSITE" id="PS01302">
    <property type="entry name" value="UPF0758"/>
    <property type="match status" value="1"/>
</dbReference>
<evidence type="ECO:0000256" key="6">
    <source>
        <dbReference type="RuleBase" id="RU003797"/>
    </source>
</evidence>
<comment type="caution">
    <text evidence="8">The sequence shown here is derived from an EMBL/GenBank/DDBJ whole genome shotgun (WGS) entry which is preliminary data.</text>
</comment>
<dbReference type="OrthoDB" id="9804482at2"/>
<dbReference type="Pfam" id="PF04002">
    <property type="entry name" value="RadC"/>
    <property type="match status" value="1"/>
</dbReference>
<evidence type="ECO:0000256" key="2">
    <source>
        <dbReference type="ARBA" id="ARBA00022723"/>
    </source>
</evidence>
<evidence type="ECO:0000256" key="3">
    <source>
        <dbReference type="ARBA" id="ARBA00022801"/>
    </source>
</evidence>
<dbReference type="InterPro" id="IPR037518">
    <property type="entry name" value="MPN"/>
</dbReference>
<evidence type="ECO:0000256" key="4">
    <source>
        <dbReference type="ARBA" id="ARBA00022833"/>
    </source>
</evidence>
<keyword evidence="2" id="KW-0479">Metal-binding</keyword>
<evidence type="ECO:0000259" key="7">
    <source>
        <dbReference type="PROSITE" id="PS50249"/>
    </source>
</evidence>
<dbReference type="GO" id="GO:0008237">
    <property type="term" value="F:metallopeptidase activity"/>
    <property type="evidence" value="ECO:0007669"/>
    <property type="project" value="UniProtKB-KW"/>
</dbReference>
<comment type="similarity">
    <text evidence="6">Belongs to the UPF0758 family.</text>
</comment>
<name>A0A1L9P082_9RHOB</name>
<dbReference type="NCBIfam" id="NF000642">
    <property type="entry name" value="PRK00024.1"/>
    <property type="match status" value="1"/>
</dbReference>
<dbReference type="NCBIfam" id="TIGR00608">
    <property type="entry name" value="radc"/>
    <property type="match status" value="1"/>
</dbReference>
<keyword evidence="9" id="KW-1185">Reference proteome</keyword>
<keyword evidence="5" id="KW-0482">Metalloprotease</keyword>
<gene>
    <name evidence="8" type="ORF">PFRI_08410</name>
</gene>
<dbReference type="GO" id="GO:0046872">
    <property type="term" value="F:metal ion binding"/>
    <property type="evidence" value="ECO:0007669"/>
    <property type="project" value="UniProtKB-KW"/>
</dbReference>
<accession>A0A1L9P082</accession>
<keyword evidence="3" id="KW-0378">Hydrolase</keyword>
<dbReference type="InterPro" id="IPR001405">
    <property type="entry name" value="UPF0758"/>
</dbReference>
<evidence type="ECO:0000313" key="8">
    <source>
        <dbReference type="EMBL" id="OJI94940.1"/>
    </source>
</evidence>
<dbReference type="PROSITE" id="PS50249">
    <property type="entry name" value="MPN"/>
    <property type="match status" value="1"/>
</dbReference>
<feature type="domain" description="MPN" evidence="7">
    <location>
        <begin position="131"/>
        <end position="253"/>
    </location>
</feature>
<dbReference type="PANTHER" id="PTHR30471:SF3">
    <property type="entry name" value="UPF0758 PROTEIN YEES-RELATED"/>
    <property type="match status" value="1"/>
</dbReference>
<evidence type="ECO:0000313" key="9">
    <source>
        <dbReference type="Proteomes" id="UP000184514"/>
    </source>
</evidence>
<evidence type="ECO:0000256" key="1">
    <source>
        <dbReference type="ARBA" id="ARBA00022670"/>
    </source>
</evidence>
<keyword evidence="4" id="KW-0862">Zinc</keyword>
<dbReference type="CDD" id="cd08071">
    <property type="entry name" value="MPN_DUF2466"/>
    <property type="match status" value="1"/>
</dbReference>
<dbReference type="InterPro" id="IPR020891">
    <property type="entry name" value="UPF0758_CS"/>
</dbReference>
<dbReference type="RefSeq" id="WP_072629511.1">
    <property type="nucleotide sequence ID" value="NZ_QKZM01000016.1"/>
</dbReference>
<dbReference type="SUPFAM" id="SSF102712">
    <property type="entry name" value="JAB1/MPN domain"/>
    <property type="match status" value="1"/>
</dbReference>
<dbReference type="EMBL" id="MLCB01000073">
    <property type="protein sequence ID" value="OJI94940.1"/>
    <property type="molecule type" value="Genomic_DNA"/>
</dbReference>
<dbReference type="PANTHER" id="PTHR30471">
    <property type="entry name" value="DNA REPAIR PROTEIN RADC"/>
    <property type="match status" value="1"/>
</dbReference>
<sequence length="253" mass="27973">MSMQHTQFTDIAAPAFNPRLADEKARKRLGLYDTKLRDHHVALRGRFQNHGAEHLSDAEMLELLLLHASPRKDTRPTAKKVLSEFGDIASVLAADTARLEALIGVSATQDLKLVFSASKRLAKARIAHRPLISSWDAVLTYCRTALAHKETEEFHVLYLDRRNMLIADEVMGVGTVDHVPVYPREVLKRALELNSCAIILVHNHPSGDPNPSPSDIEMTKLIKQAADSLSITLHDHLIIGASGETSFVSEGLL</sequence>
<dbReference type="AlphaFoldDB" id="A0A1L9P082"/>
<protein>
    <recommendedName>
        <fullName evidence="7">MPN domain-containing protein</fullName>
    </recommendedName>
</protein>
<dbReference type="GO" id="GO:0006508">
    <property type="term" value="P:proteolysis"/>
    <property type="evidence" value="ECO:0007669"/>
    <property type="project" value="UniProtKB-KW"/>
</dbReference>
<dbReference type="STRING" id="696762.PFRI_08410"/>
<keyword evidence="1" id="KW-0645">Protease</keyword>
<organism evidence="8 9">
    <name type="scientific">Planktotalea frisia</name>
    <dbReference type="NCBI Taxonomy" id="696762"/>
    <lineage>
        <taxon>Bacteria</taxon>
        <taxon>Pseudomonadati</taxon>
        <taxon>Pseudomonadota</taxon>
        <taxon>Alphaproteobacteria</taxon>
        <taxon>Rhodobacterales</taxon>
        <taxon>Paracoccaceae</taxon>
        <taxon>Planktotalea</taxon>
    </lineage>
</organism>
<reference evidence="8 9" key="1">
    <citation type="submission" date="2016-10" db="EMBL/GenBank/DDBJ databases">
        <title>Genome sequence of Planktotalea frisia SH6-1.</title>
        <authorList>
            <person name="Poehlein A."/>
            <person name="Bakenhus I."/>
            <person name="Voget S."/>
            <person name="Brinkhoff T."/>
            <person name="Simon M."/>
        </authorList>
    </citation>
    <scope>NUCLEOTIDE SEQUENCE [LARGE SCALE GENOMIC DNA]</scope>
    <source>
        <strain evidence="8 9">SH6-1</strain>
    </source>
</reference>
<proteinExistence type="inferred from homology"/>
<dbReference type="InterPro" id="IPR025657">
    <property type="entry name" value="RadC_JAB"/>
</dbReference>
<dbReference type="Gene3D" id="3.40.140.10">
    <property type="entry name" value="Cytidine Deaminase, domain 2"/>
    <property type="match status" value="1"/>
</dbReference>
<dbReference type="Proteomes" id="UP000184514">
    <property type="component" value="Unassembled WGS sequence"/>
</dbReference>
<evidence type="ECO:0000256" key="5">
    <source>
        <dbReference type="ARBA" id="ARBA00023049"/>
    </source>
</evidence>